<reference evidence="1" key="1">
    <citation type="submission" date="2023-05" db="EMBL/GenBank/DDBJ databases">
        <authorList>
            <consortium name="ELIXIR-Norway"/>
        </authorList>
    </citation>
    <scope>NUCLEOTIDE SEQUENCE</scope>
</reference>
<evidence type="ECO:0000313" key="2">
    <source>
        <dbReference type="Proteomes" id="UP001162501"/>
    </source>
</evidence>
<evidence type="ECO:0000313" key="1">
    <source>
        <dbReference type="EMBL" id="CAN0474810.1"/>
    </source>
</evidence>
<proteinExistence type="predicted"/>
<protein>
    <submittedName>
        <fullName evidence="1">Uncharacterized protein</fullName>
    </submittedName>
</protein>
<accession>A0AC59ZNL2</accession>
<sequence>MEHVALHICGSTSMGSTAMEHAALHICGSTSTGSTAVEHVALHICGSTSKGSTAMEHVVACVKAKLHDLSLQSFPQAPDLLRCAMVFTAPADLSSSVLGLPHTRKALPSPQPAQTGPAFGHHLRVHSE</sequence>
<dbReference type="EMBL" id="OX596115">
    <property type="protein sequence ID" value="CAN0474810.1"/>
    <property type="molecule type" value="Genomic_DNA"/>
</dbReference>
<gene>
    <name evidence="1" type="ORF">MRATA1EN22A_LOCUS20743</name>
</gene>
<reference evidence="1" key="2">
    <citation type="submission" date="2025-03" db="EMBL/GenBank/DDBJ databases">
        <authorList>
            <consortium name="ELIXIR-Norway"/>
            <consortium name="Elixir Norway"/>
        </authorList>
    </citation>
    <scope>NUCLEOTIDE SEQUENCE</scope>
</reference>
<name>A0AC59ZNL2_RANTA</name>
<organism evidence="1 2">
    <name type="scientific">Rangifer tarandus platyrhynchus</name>
    <name type="common">Svalbard reindeer</name>
    <dbReference type="NCBI Taxonomy" id="3082113"/>
    <lineage>
        <taxon>Eukaryota</taxon>
        <taxon>Metazoa</taxon>
        <taxon>Chordata</taxon>
        <taxon>Craniata</taxon>
        <taxon>Vertebrata</taxon>
        <taxon>Euteleostomi</taxon>
        <taxon>Mammalia</taxon>
        <taxon>Eutheria</taxon>
        <taxon>Laurasiatheria</taxon>
        <taxon>Artiodactyla</taxon>
        <taxon>Ruminantia</taxon>
        <taxon>Pecora</taxon>
        <taxon>Cervidae</taxon>
        <taxon>Odocoileinae</taxon>
        <taxon>Rangifer</taxon>
    </lineage>
</organism>
<dbReference type="Proteomes" id="UP001162501">
    <property type="component" value="Chromosome 31"/>
</dbReference>